<feature type="region of interest" description="Disordered" evidence="1">
    <location>
        <begin position="675"/>
        <end position="695"/>
    </location>
</feature>
<proteinExistence type="predicted"/>
<dbReference type="PROSITE" id="PS51222">
    <property type="entry name" value="DCD"/>
    <property type="match status" value="1"/>
</dbReference>
<name>A0AAN9KKL5_CLITE</name>
<dbReference type="EMBL" id="JAYKXN010000001">
    <property type="protein sequence ID" value="KAK7317902.1"/>
    <property type="molecule type" value="Genomic_DNA"/>
</dbReference>
<dbReference type="Proteomes" id="UP001359559">
    <property type="component" value="Unassembled WGS sequence"/>
</dbReference>
<feature type="region of interest" description="Disordered" evidence="1">
    <location>
        <begin position="1255"/>
        <end position="1284"/>
    </location>
</feature>
<feature type="domain" description="DCD" evidence="2">
    <location>
        <begin position="1"/>
        <end position="123"/>
    </location>
</feature>
<reference evidence="3 4" key="1">
    <citation type="submission" date="2024-01" db="EMBL/GenBank/DDBJ databases">
        <title>The genomes of 5 underutilized Papilionoideae crops provide insights into root nodulation and disease resistance.</title>
        <authorList>
            <person name="Yuan L."/>
        </authorList>
    </citation>
    <scope>NUCLEOTIDE SEQUENCE [LARGE SCALE GENOMIC DNA]</scope>
    <source>
        <strain evidence="3">LY-2023</strain>
        <tissue evidence="3">Leaf</tissue>
    </source>
</reference>
<feature type="region of interest" description="Disordered" evidence="1">
    <location>
        <begin position="839"/>
        <end position="963"/>
    </location>
</feature>
<evidence type="ECO:0000259" key="2">
    <source>
        <dbReference type="PROSITE" id="PS51222"/>
    </source>
</evidence>
<evidence type="ECO:0000313" key="3">
    <source>
        <dbReference type="EMBL" id="KAK7317902.1"/>
    </source>
</evidence>
<dbReference type="Pfam" id="PF10539">
    <property type="entry name" value="Dev_Cell_Death"/>
    <property type="match status" value="1"/>
</dbReference>
<comment type="caution">
    <text evidence="3">The sequence shown here is derived from an EMBL/GenBank/DDBJ whole genome shotgun (WGS) entry which is preliminary data.</text>
</comment>
<dbReference type="PANTHER" id="PTHR46444:SF9">
    <property type="entry name" value="DCD (DEVELOPMENT AND CELL DEATH) DOMAIN PROTEIN"/>
    <property type="match status" value="1"/>
</dbReference>
<feature type="compositionally biased region" description="Basic and acidic residues" evidence="1">
    <location>
        <begin position="748"/>
        <end position="764"/>
    </location>
</feature>
<dbReference type="PANTHER" id="PTHR46444">
    <property type="entry name" value="DCD (DEVELOPMENT AND CELL DEATH) DOMAIN PROTEIN-RELATED"/>
    <property type="match status" value="1"/>
</dbReference>
<evidence type="ECO:0000256" key="1">
    <source>
        <dbReference type="SAM" id="MobiDB-lite"/>
    </source>
</evidence>
<feature type="region of interest" description="Disordered" evidence="1">
    <location>
        <begin position="747"/>
        <end position="774"/>
    </location>
</feature>
<feature type="compositionally biased region" description="Basic and acidic residues" evidence="1">
    <location>
        <begin position="840"/>
        <end position="851"/>
    </location>
</feature>
<sequence length="1284" mass="141432">MSNSATKRECFKRGLFGLPSTEIKFVEQIKAGVILFLFEYEKRQLHGVFRASCDGGINIVPNAFASLGMQFPAQVKFIPIWFCKPLPEKSFRDAIRENYFSANKFNFGLSENQVRKLLDLFSKRMLEPEVPWSPLTRKEDLKSERYTSGKAGRSVNHGMCTGSVPNEQGVGGNVSPIRMHKCQGDSLRYDGEVEYLGLNANKQGRAAQLTVDTTSGYVTDHIALRNESRFTAQNEDYMDICLRPNIIGGYSSRSPSDNIRVHGDGRLSVSGKFLSEDLRKTDKRRIFTDDITREDLQKTDQRMIFSDDIMREDIRRTDQRMIFSDDIMREDLRKTDQRMIFSDDIVSDRFMSEDLRKTDQRMAFSDDICGLHNSNVSSSVFYRNPPNSEYNSLVQNQLRPTSSVIHSIQAQILNNSCATQGDGSSKSTNVLYDLDVPGLNFSRPSSVGINNDAKSMMVGNSFLNNTGRNSLNCQPCIIHPELEDTNRWNNVGGFSNFVLYSSNMDFIPLNAAQNSDHFAADSVLYETCNIPKCSSNPIPPSDIGNSGRVHEPFSSFFQNHQSRLSNDVHSTTLLENLSNEITLQKDTEAFVPDVQWPSDGLSPDGDPLIQQYDIGCYKDSQNSKFDYAQKKSSVFSRLSFIQDVNKQKNGSNARKGEYDFQTSVDEVMESVRQSHNQWIKKRKPKHSKAESLRDKSQIISTRMKGDCLETTLTDLSMDLTTSSGCNTKETAVEGCFVDFKRRSKVRKGATENEIRSSNESDKGGDSGLVQQKRRKLIRPNFSKSITSDDKGINFGASQNFQAPVSNESCTVEDVSESCHALVQTQDKVGAGVQNIIGQIHSEDKSSAHGREYACSGGGKKATDGVPTSLNDKSKLQNAIGQTHSEDKNGSHARRGVRIKREEKATDGAPASEDKNGSPARRGVCIEGGEKATDSAPASEDKNDSPARRGVCVNGGEKTFDGDVAPTLNDESKCLENTKNQNVFSSTSCKDKSCHIKKGLCVMDGAPGFEDKNGSHARRGVCIKRGEKAIDGAPALNDESKCLENTKNQNVFSSASCKDESCHIKKKGVCVMNSVKSVSLGTESSHLIRQGHRAENKIISPVRGTNNEEERPRNCSSSISFKNKDGSGYLKNSGNEKDPIETACPIKKGLGAMDSTGTGLNCQEHYTGKIICACIGSNTEGGKSKGSGSFNAEVKVGFDCLQNSHNKNASVATSCFKEGVIASTKLATPESKSLHSINQECRVYKVICAGRAIKGEEGMSKDGSYPFATEVEDDGSESSCNRNPQ</sequence>
<accession>A0AAN9KKL5</accession>
<feature type="compositionally biased region" description="Basic and acidic residues" evidence="1">
    <location>
        <begin position="927"/>
        <end position="946"/>
    </location>
</feature>
<protein>
    <recommendedName>
        <fullName evidence="2">DCD domain-containing protein</fullName>
    </recommendedName>
</protein>
<dbReference type="SMART" id="SM00767">
    <property type="entry name" value="DCD"/>
    <property type="match status" value="1"/>
</dbReference>
<feature type="compositionally biased region" description="Polar residues" evidence="1">
    <location>
        <begin position="865"/>
        <end position="882"/>
    </location>
</feature>
<feature type="compositionally biased region" description="Basic and acidic residues" evidence="1">
    <location>
        <begin position="898"/>
        <end position="915"/>
    </location>
</feature>
<organism evidence="3 4">
    <name type="scientific">Clitoria ternatea</name>
    <name type="common">Butterfly pea</name>
    <dbReference type="NCBI Taxonomy" id="43366"/>
    <lineage>
        <taxon>Eukaryota</taxon>
        <taxon>Viridiplantae</taxon>
        <taxon>Streptophyta</taxon>
        <taxon>Embryophyta</taxon>
        <taxon>Tracheophyta</taxon>
        <taxon>Spermatophyta</taxon>
        <taxon>Magnoliopsida</taxon>
        <taxon>eudicotyledons</taxon>
        <taxon>Gunneridae</taxon>
        <taxon>Pentapetalae</taxon>
        <taxon>rosids</taxon>
        <taxon>fabids</taxon>
        <taxon>Fabales</taxon>
        <taxon>Fabaceae</taxon>
        <taxon>Papilionoideae</taxon>
        <taxon>50 kb inversion clade</taxon>
        <taxon>NPAAA clade</taxon>
        <taxon>indigoferoid/millettioid clade</taxon>
        <taxon>Phaseoleae</taxon>
        <taxon>Clitoria</taxon>
    </lineage>
</organism>
<gene>
    <name evidence="3" type="ORF">RJT34_02512</name>
</gene>
<dbReference type="InterPro" id="IPR013989">
    <property type="entry name" value="Dev_and_cell_death_domain"/>
</dbReference>
<evidence type="ECO:0000313" key="4">
    <source>
        <dbReference type="Proteomes" id="UP001359559"/>
    </source>
</evidence>
<keyword evidence="4" id="KW-1185">Reference proteome</keyword>